<name>B4Y2Z0_9BURK</name>
<protein>
    <submittedName>
        <fullName evidence="1">Uncharacterized protein</fullName>
    </submittedName>
</protein>
<organism evidence="1">
    <name type="scientific">Aquabacterium sp. PL1F5</name>
    <dbReference type="NCBI Taxonomy" id="503996"/>
    <lineage>
        <taxon>Bacteria</taxon>
        <taxon>Pseudomonadati</taxon>
        <taxon>Pseudomonadota</taxon>
        <taxon>Betaproteobacteria</taxon>
        <taxon>Burkholderiales</taxon>
        <taxon>Aquabacterium</taxon>
    </lineage>
</organism>
<reference evidence="1" key="1">
    <citation type="journal article" date="2008" name="J. Bacteriol.">
        <title>The evolution of class 1 integrons and the rise of antibiotic resistance.</title>
        <authorList>
            <person name="Gillings M."/>
            <person name="Boucher Y."/>
            <person name="Labbate M."/>
            <person name="Holmes A."/>
            <person name="Krishnan S."/>
            <person name="Holley M."/>
            <person name="Stokes H.W."/>
        </authorList>
    </citation>
    <scope>NUCLEOTIDE SEQUENCE</scope>
</reference>
<evidence type="ECO:0000313" key="1">
    <source>
        <dbReference type="EMBL" id="ACB12966.1"/>
    </source>
</evidence>
<proteinExistence type="predicted"/>
<dbReference type="AlphaFoldDB" id="B4Y2Z0"/>
<accession>B4Y2Z0</accession>
<dbReference type="EMBL" id="EU327988">
    <property type="protein sequence ID" value="ACB12966.1"/>
    <property type="molecule type" value="Genomic_DNA"/>
</dbReference>
<sequence length="126" mass="13901">MSTSACQYGECQHCSGCGRSIRLVGGTLTATKRSWALIPASKSQGFCWTASSPGTAASRIPRGGSATEYLNRFRRVVHVASEMEGRQRRHARPIETWHAADFGQAHRISSHPDLHRPSRRTGTFTF</sequence>